<dbReference type="Proteomes" id="UP001055153">
    <property type="component" value="Unassembled WGS sequence"/>
</dbReference>
<proteinExistence type="predicted"/>
<gene>
    <name evidence="3" type="primary">mshA_3</name>
    <name evidence="3" type="ORF">GMJLKIPL_0315</name>
</gene>
<dbReference type="EMBL" id="BPQQ01000003">
    <property type="protein sequence ID" value="GJD98407.1"/>
    <property type="molecule type" value="Genomic_DNA"/>
</dbReference>
<dbReference type="PANTHER" id="PTHR45947:SF3">
    <property type="entry name" value="SULFOQUINOVOSYL TRANSFERASE SQD2"/>
    <property type="match status" value="1"/>
</dbReference>
<feature type="domain" description="Glycosyltransferase subfamily 4-like N-terminal" evidence="2">
    <location>
        <begin position="17"/>
        <end position="193"/>
    </location>
</feature>
<evidence type="ECO:0000313" key="4">
    <source>
        <dbReference type="Proteomes" id="UP001055153"/>
    </source>
</evidence>
<name>A0ABQ4S7S2_9HYPH</name>
<evidence type="ECO:0000259" key="2">
    <source>
        <dbReference type="Pfam" id="PF13439"/>
    </source>
</evidence>
<protein>
    <submittedName>
        <fullName evidence="3">D-inositol-3-phosphate glycosyltransferase</fullName>
    </submittedName>
</protein>
<keyword evidence="1" id="KW-0732">Signal</keyword>
<evidence type="ECO:0000313" key="3">
    <source>
        <dbReference type="EMBL" id="GJD98407.1"/>
    </source>
</evidence>
<accession>A0ABQ4S7S2</accession>
<evidence type="ECO:0000256" key="1">
    <source>
        <dbReference type="SAM" id="SignalP"/>
    </source>
</evidence>
<reference evidence="3" key="2">
    <citation type="submission" date="2021-08" db="EMBL/GenBank/DDBJ databases">
        <authorList>
            <person name="Tani A."/>
            <person name="Ola A."/>
            <person name="Ogura Y."/>
            <person name="Katsura K."/>
            <person name="Hayashi T."/>
        </authorList>
    </citation>
    <scope>NUCLEOTIDE SEQUENCE</scope>
    <source>
        <strain evidence="3">DSM 17168</strain>
    </source>
</reference>
<sequence length="421" mass="44029">MTRVLSAIVVPPHLSVSGGARAGAALSAALSAHCTVTVASMMGGSAPPGCRWLPVRTGLPPGLPWSRLSQRHRTPFYRSDIPRAIRPGAYDLVHLHNPMPGLEMGRIARACRAAGIPYVISTHGFNEVARGTEIYGFGALRRAAWRHLVQAPVAEAVRGADAIMALSPADFEIVRAMGFRGETIDVVPNGVDLPPPASPEADRAVWERFGLDAPGEGAPITCLFLANHTPNKGLPVLLAGFLGLARPFTLIVGGETRPEIDYAGAVAAVKPGQRIVVTGRLSDAEVGALMRRSDLFVFPTLADTLPLVVFEAMAHGRPVLASEVGGIPHQIDAACGRLVPAGDPEALRNAVADLAGDRAALRRMGERARARVAADFSWAGAAATAFGVYRRVLAAGAERARDGAGASRLAVDGRAAGRIPG</sequence>
<organism evidence="3 4">
    <name type="scientific">Methylobacterium isbiliense</name>
    <dbReference type="NCBI Taxonomy" id="315478"/>
    <lineage>
        <taxon>Bacteria</taxon>
        <taxon>Pseudomonadati</taxon>
        <taxon>Pseudomonadota</taxon>
        <taxon>Alphaproteobacteria</taxon>
        <taxon>Hyphomicrobiales</taxon>
        <taxon>Methylobacteriaceae</taxon>
        <taxon>Methylobacterium</taxon>
    </lineage>
</organism>
<dbReference type="InterPro" id="IPR050194">
    <property type="entry name" value="Glycosyltransferase_grp1"/>
</dbReference>
<dbReference type="Pfam" id="PF13692">
    <property type="entry name" value="Glyco_trans_1_4"/>
    <property type="match status" value="1"/>
</dbReference>
<dbReference type="CDD" id="cd03801">
    <property type="entry name" value="GT4_PimA-like"/>
    <property type="match status" value="1"/>
</dbReference>
<reference evidence="3" key="1">
    <citation type="journal article" date="2021" name="Front. Microbiol.">
        <title>Comprehensive Comparative Genomics and Phenotyping of Methylobacterium Species.</title>
        <authorList>
            <person name="Alessa O."/>
            <person name="Ogura Y."/>
            <person name="Fujitani Y."/>
            <person name="Takami H."/>
            <person name="Hayashi T."/>
            <person name="Sahin N."/>
            <person name="Tani A."/>
        </authorList>
    </citation>
    <scope>NUCLEOTIDE SEQUENCE</scope>
    <source>
        <strain evidence="3">DSM 17168</strain>
    </source>
</reference>
<dbReference type="InterPro" id="IPR028098">
    <property type="entry name" value="Glyco_trans_4-like_N"/>
</dbReference>
<keyword evidence="4" id="KW-1185">Reference proteome</keyword>
<feature type="signal peptide" evidence="1">
    <location>
        <begin position="1"/>
        <end position="22"/>
    </location>
</feature>
<dbReference type="Pfam" id="PF13439">
    <property type="entry name" value="Glyco_transf_4"/>
    <property type="match status" value="1"/>
</dbReference>
<comment type="caution">
    <text evidence="3">The sequence shown here is derived from an EMBL/GenBank/DDBJ whole genome shotgun (WGS) entry which is preliminary data.</text>
</comment>
<dbReference type="RefSeq" id="WP_238233357.1">
    <property type="nucleotide sequence ID" value="NZ_BPQQ01000003.1"/>
</dbReference>
<dbReference type="PANTHER" id="PTHR45947">
    <property type="entry name" value="SULFOQUINOVOSYL TRANSFERASE SQD2"/>
    <property type="match status" value="1"/>
</dbReference>
<feature type="chain" id="PRO_5045551054" evidence="1">
    <location>
        <begin position="23"/>
        <end position="421"/>
    </location>
</feature>
<dbReference type="Gene3D" id="3.40.50.2000">
    <property type="entry name" value="Glycogen Phosphorylase B"/>
    <property type="match status" value="2"/>
</dbReference>
<dbReference type="SUPFAM" id="SSF53756">
    <property type="entry name" value="UDP-Glycosyltransferase/glycogen phosphorylase"/>
    <property type="match status" value="1"/>
</dbReference>